<keyword evidence="5" id="KW-0458">Lysosome</keyword>
<dbReference type="CTD" id="283554"/>
<evidence type="ECO:0000313" key="8">
    <source>
        <dbReference type="RefSeq" id="XP_020830516.1"/>
    </source>
</evidence>
<evidence type="ECO:0000256" key="4">
    <source>
        <dbReference type="ARBA" id="ARBA00023136"/>
    </source>
</evidence>
<evidence type="ECO:0000256" key="1">
    <source>
        <dbReference type="ARBA" id="ARBA00004155"/>
    </source>
</evidence>
<dbReference type="Proteomes" id="UP000515140">
    <property type="component" value="Unplaced"/>
</dbReference>
<dbReference type="KEGG" id="pcw:110199862"/>
<keyword evidence="4 6" id="KW-0472">Membrane</keyword>
<feature type="transmembrane region" description="Helical" evidence="6">
    <location>
        <begin position="122"/>
        <end position="144"/>
    </location>
</feature>
<feature type="transmembrane region" description="Helical" evidence="6">
    <location>
        <begin position="165"/>
        <end position="186"/>
    </location>
</feature>
<keyword evidence="7" id="KW-1185">Reference proteome</keyword>
<feature type="transmembrane region" description="Helical" evidence="6">
    <location>
        <begin position="297"/>
        <end position="319"/>
    </location>
</feature>
<evidence type="ECO:0000256" key="2">
    <source>
        <dbReference type="ARBA" id="ARBA00022692"/>
    </source>
</evidence>
<reference evidence="8" key="1">
    <citation type="submission" date="2025-08" db="UniProtKB">
        <authorList>
            <consortium name="RefSeq"/>
        </authorList>
    </citation>
    <scope>IDENTIFICATION</scope>
    <source>
        <tissue evidence="8">Spleen</tissue>
    </source>
</reference>
<dbReference type="GO" id="GO:1904263">
    <property type="term" value="P:positive regulation of TORC1 signaling"/>
    <property type="evidence" value="ECO:0007669"/>
    <property type="project" value="TreeGrafter"/>
</dbReference>
<feature type="transmembrane region" description="Helical" evidence="6">
    <location>
        <begin position="47"/>
        <end position="68"/>
    </location>
</feature>
<sequence length="426" mass="47547">MRVTVRGSPAAFEAGGGTTMASSRVEKEERAAAATVVPGSVQLMLSILHTSLYAALFSFAYLQLWRLLLYEVRRLSYQSLCLFLCLSWAALRTTLFSAAFSLGGSLSLLWPPSNNLHFFSRWLLYCFPSCLQFSTLCLFNVYLAEIIYKVRCAAELDKNKILLHMGFMLASLLFLVTNLACSVLLHGDISENQLKWTIFAQALISDSLFILCVISLVSYICKIAKVPSVNVYLKSKGTSMCQTVTVGSIFILLYSSRACCNLVLITLSQDAIESPFDYRWDTLSEKNHVEDISEEEYIVFGMILFLWEHIPAWSMVLFFRAQKPNQNLAPDGIVNSHSYTSRAYFFDNPRRYDSDDDLSRLGGSRKGSLSNSQGLGWYGTITGSGSNSFIVNPHLNGPTSDSAPLLFPCGNLDMNNHHTLYSTPQN</sequence>
<name>A0A6P5JHE6_PHACI</name>
<dbReference type="InParanoid" id="A0A6P5JHE6"/>
<dbReference type="PANTHER" id="PTHR15146">
    <property type="entry name" value="INTEGRAL MEMBRANE PROTEIN GPR137"/>
    <property type="match status" value="1"/>
</dbReference>
<organism evidence="7 8">
    <name type="scientific">Phascolarctos cinereus</name>
    <name type="common">Koala</name>
    <dbReference type="NCBI Taxonomy" id="38626"/>
    <lineage>
        <taxon>Eukaryota</taxon>
        <taxon>Metazoa</taxon>
        <taxon>Chordata</taxon>
        <taxon>Craniata</taxon>
        <taxon>Vertebrata</taxon>
        <taxon>Euteleostomi</taxon>
        <taxon>Mammalia</taxon>
        <taxon>Metatheria</taxon>
        <taxon>Diprotodontia</taxon>
        <taxon>Phascolarctidae</taxon>
        <taxon>Phascolarctos</taxon>
    </lineage>
</organism>
<evidence type="ECO:0000256" key="6">
    <source>
        <dbReference type="SAM" id="Phobius"/>
    </source>
</evidence>
<dbReference type="AlphaFoldDB" id="A0A6P5JHE6"/>
<dbReference type="FunCoup" id="A0A6P5JHE6">
    <property type="interactions" value="52"/>
</dbReference>
<comment type="subcellular location">
    <subcellularLocation>
        <location evidence="1">Lysosome membrane</location>
        <topology evidence="1">Multi-pass membrane protein</topology>
    </subcellularLocation>
</comment>
<keyword evidence="3 6" id="KW-1133">Transmembrane helix</keyword>
<dbReference type="InterPro" id="IPR029723">
    <property type="entry name" value="GPR137"/>
</dbReference>
<accession>A0A6P5JHE6</accession>
<dbReference type="GO" id="GO:0005765">
    <property type="term" value="C:lysosomal membrane"/>
    <property type="evidence" value="ECO:0007669"/>
    <property type="project" value="UniProtKB-SubCell"/>
</dbReference>
<protein>
    <submittedName>
        <fullName evidence="8">Integral membrane protein GPR137C</fullName>
    </submittedName>
</protein>
<evidence type="ECO:0000256" key="3">
    <source>
        <dbReference type="ARBA" id="ARBA00022989"/>
    </source>
</evidence>
<dbReference type="RefSeq" id="XP_020830516.1">
    <property type="nucleotide sequence ID" value="XM_020974857.1"/>
</dbReference>
<feature type="transmembrane region" description="Helical" evidence="6">
    <location>
        <begin position="198"/>
        <end position="221"/>
    </location>
</feature>
<evidence type="ECO:0000313" key="7">
    <source>
        <dbReference type="Proteomes" id="UP000515140"/>
    </source>
</evidence>
<dbReference type="PANTHER" id="PTHR15146:SF1">
    <property type="entry name" value="INTEGRAL MEMBRANE PROTEIN GPR137C"/>
    <property type="match status" value="1"/>
</dbReference>
<dbReference type="GeneID" id="110199862"/>
<evidence type="ECO:0000256" key="5">
    <source>
        <dbReference type="ARBA" id="ARBA00023228"/>
    </source>
</evidence>
<proteinExistence type="predicted"/>
<keyword evidence="2 6" id="KW-0812">Transmembrane</keyword>
<dbReference type="OMA" id="CCMCKLS"/>
<gene>
    <name evidence="8" type="primary">GPR137C</name>
</gene>
<feature type="transmembrane region" description="Helical" evidence="6">
    <location>
        <begin position="80"/>
        <end position="102"/>
    </location>
</feature>
<feature type="transmembrane region" description="Helical" evidence="6">
    <location>
        <begin position="242"/>
        <end position="267"/>
    </location>
</feature>